<dbReference type="PANTHER" id="PTHR43685">
    <property type="entry name" value="GLYCOSYLTRANSFERASE"/>
    <property type="match status" value="1"/>
</dbReference>
<dbReference type="RefSeq" id="WP_119479041.1">
    <property type="nucleotide sequence ID" value="NZ_QXML01000010.1"/>
</dbReference>
<evidence type="ECO:0000313" key="2">
    <source>
        <dbReference type="EMBL" id="RIW13088.1"/>
    </source>
</evidence>
<dbReference type="PANTHER" id="PTHR43685:SF2">
    <property type="entry name" value="GLYCOSYLTRANSFERASE 2-LIKE DOMAIN-CONTAINING PROTEIN"/>
    <property type="match status" value="1"/>
</dbReference>
<reference evidence="2 3" key="1">
    <citation type="submission" date="2018-09" db="EMBL/GenBank/DDBJ databases">
        <authorList>
            <person name="Wang X."/>
            <person name="Du Z."/>
        </authorList>
    </citation>
    <scope>NUCLEOTIDE SEQUENCE [LARGE SCALE GENOMIC DNA]</scope>
    <source>
        <strain evidence="2 3">N3</strain>
    </source>
</reference>
<accession>A0A418PMR1</accession>
<dbReference type="InterPro" id="IPR050834">
    <property type="entry name" value="Glycosyltransf_2"/>
</dbReference>
<dbReference type="AlphaFoldDB" id="A0A418PMR1"/>
<keyword evidence="3" id="KW-1185">Reference proteome</keyword>
<dbReference type="SUPFAM" id="SSF53448">
    <property type="entry name" value="Nucleotide-diphospho-sugar transferases"/>
    <property type="match status" value="1"/>
</dbReference>
<dbReference type="Proteomes" id="UP000283522">
    <property type="component" value="Unassembled WGS sequence"/>
</dbReference>
<protein>
    <submittedName>
        <fullName evidence="2">Glycosyltransferase family 2 protein</fullName>
    </submittedName>
</protein>
<dbReference type="GO" id="GO:0016740">
    <property type="term" value="F:transferase activity"/>
    <property type="evidence" value="ECO:0007669"/>
    <property type="project" value="UniProtKB-KW"/>
</dbReference>
<dbReference type="InterPro" id="IPR001173">
    <property type="entry name" value="Glyco_trans_2-like"/>
</dbReference>
<sequence>MDPRFSVIIPSYNRAGTIGRAIEAAKHQSFPPYEIIIADDGSTDGTSNLISSYPSIVYLFQENKGVTSARNLGASVAKGKWLVFLDSDDTVKESWLMNFKNAIRGFPGCQVFQMGYELIFAGSGKNKVFLPSQSKYLPPLTGTFAIKKDLFFSLGGYDEALRFGENSELFFRLEKMNESIQKIETADLIYQESHDGGSKNLRNMNDSIRHTLVKHQDYLSPKVKRLYHQIAGVNYLRLGDYRQASQDLRKAFLLQPWKLDTLVRWGISKFPFLAKKIYPIKSSLNG</sequence>
<dbReference type="EMBL" id="QXML01000010">
    <property type="protein sequence ID" value="RIW13088.1"/>
    <property type="molecule type" value="Genomic_DNA"/>
</dbReference>
<gene>
    <name evidence="2" type="ORF">D0X99_16895</name>
</gene>
<keyword evidence="2" id="KW-0808">Transferase</keyword>
<dbReference type="InterPro" id="IPR029044">
    <property type="entry name" value="Nucleotide-diphossugar_trans"/>
</dbReference>
<evidence type="ECO:0000259" key="1">
    <source>
        <dbReference type="Pfam" id="PF00535"/>
    </source>
</evidence>
<name>A0A418PMR1_9BACT</name>
<evidence type="ECO:0000313" key="3">
    <source>
        <dbReference type="Proteomes" id="UP000283522"/>
    </source>
</evidence>
<organism evidence="2 3">
    <name type="scientific">Algoriphagus lacus</name>
    <dbReference type="NCBI Taxonomy" id="2056311"/>
    <lineage>
        <taxon>Bacteria</taxon>
        <taxon>Pseudomonadati</taxon>
        <taxon>Bacteroidota</taxon>
        <taxon>Cytophagia</taxon>
        <taxon>Cytophagales</taxon>
        <taxon>Cyclobacteriaceae</taxon>
        <taxon>Algoriphagus</taxon>
    </lineage>
</organism>
<dbReference type="Pfam" id="PF00535">
    <property type="entry name" value="Glycos_transf_2"/>
    <property type="match status" value="1"/>
</dbReference>
<dbReference type="Gene3D" id="3.90.550.10">
    <property type="entry name" value="Spore Coat Polysaccharide Biosynthesis Protein SpsA, Chain A"/>
    <property type="match status" value="1"/>
</dbReference>
<feature type="domain" description="Glycosyltransferase 2-like" evidence="1">
    <location>
        <begin position="6"/>
        <end position="101"/>
    </location>
</feature>
<comment type="caution">
    <text evidence="2">The sequence shown here is derived from an EMBL/GenBank/DDBJ whole genome shotgun (WGS) entry which is preliminary data.</text>
</comment>
<dbReference type="OrthoDB" id="6307329at2"/>
<dbReference type="CDD" id="cd00761">
    <property type="entry name" value="Glyco_tranf_GTA_type"/>
    <property type="match status" value="1"/>
</dbReference>
<proteinExistence type="predicted"/>